<keyword evidence="2" id="KW-1185">Reference proteome</keyword>
<comment type="caution">
    <text evidence="1">The sequence shown here is derived from an EMBL/GenBank/DDBJ whole genome shotgun (WGS) entry which is preliminary data.</text>
</comment>
<proteinExistence type="predicted"/>
<dbReference type="Gene3D" id="3.40.50.1820">
    <property type="entry name" value="alpha/beta hydrolase"/>
    <property type="match status" value="1"/>
</dbReference>
<dbReference type="SUPFAM" id="SSF53474">
    <property type="entry name" value="alpha/beta-Hydrolases"/>
    <property type="match status" value="1"/>
</dbReference>
<dbReference type="AlphaFoldDB" id="A0AA39PBE0"/>
<organism evidence="1 2">
    <name type="scientific">Armillaria luteobubalina</name>
    <dbReference type="NCBI Taxonomy" id="153913"/>
    <lineage>
        <taxon>Eukaryota</taxon>
        <taxon>Fungi</taxon>
        <taxon>Dikarya</taxon>
        <taxon>Basidiomycota</taxon>
        <taxon>Agaricomycotina</taxon>
        <taxon>Agaricomycetes</taxon>
        <taxon>Agaricomycetidae</taxon>
        <taxon>Agaricales</taxon>
        <taxon>Marasmiineae</taxon>
        <taxon>Physalacriaceae</taxon>
        <taxon>Armillaria</taxon>
    </lineage>
</organism>
<gene>
    <name evidence="1" type="ORF">EDD18DRAFT_1113193</name>
</gene>
<reference evidence="1" key="1">
    <citation type="submission" date="2023-06" db="EMBL/GenBank/DDBJ databases">
        <authorList>
            <consortium name="Lawrence Berkeley National Laboratory"/>
            <person name="Ahrendt S."/>
            <person name="Sahu N."/>
            <person name="Indic B."/>
            <person name="Wong-Bajracharya J."/>
            <person name="Merenyi Z."/>
            <person name="Ke H.-M."/>
            <person name="Monk M."/>
            <person name="Kocsube S."/>
            <person name="Drula E."/>
            <person name="Lipzen A."/>
            <person name="Balint B."/>
            <person name="Henrissat B."/>
            <person name="Andreopoulos B."/>
            <person name="Martin F.M."/>
            <person name="Harder C.B."/>
            <person name="Rigling D."/>
            <person name="Ford K.L."/>
            <person name="Foster G.D."/>
            <person name="Pangilinan J."/>
            <person name="Papanicolaou A."/>
            <person name="Barry K."/>
            <person name="LaButti K."/>
            <person name="Viragh M."/>
            <person name="Koriabine M."/>
            <person name="Yan M."/>
            <person name="Riley R."/>
            <person name="Champramary S."/>
            <person name="Plett K.L."/>
            <person name="Tsai I.J."/>
            <person name="Slot J."/>
            <person name="Sipos G."/>
            <person name="Plett J."/>
            <person name="Nagy L.G."/>
            <person name="Grigoriev I.V."/>
        </authorList>
    </citation>
    <scope>NUCLEOTIDE SEQUENCE</scope>
    <source>
        <strain evidence="1">HWK02</strain>
    </source>
</reference>
<evidence type="ECO:0000313" key="2">
    <source>
        <dbReference type="Proteomes" id="UP001175228"/>
    </source>
</evidence>
<dbReference type="Proteomes" id="UP001175228">
    <property type="component" value="Unassembled WGS sequence"/>
</dbReference>
<name>A0AA39PBE0_9AGAR</name>
<accession>A0AA39PBE0</accession>
<evidence type="ECO:0000313" key="1">
    <source>
        <dbReference type="EMBL" id="KAK0481081.1"/>
    </source>
</evidence>
<dbReference type="EMBL" id="JAUEPU010000075">
    <property type="protein sequence ID" value="KAK0481081.1"/>
    <property type="molecule type" value="Genomic_DNA"/>
</dbReference>
<sequence length="345" mass="39978">MVDELPDSAHLLWIGPKRMDQVIVYCHSTLEQPNVHVGIAILAYKLLPNNPFPAQLCKAQAAISTLLSAGTKPENITLTGASARGNLTRFHGILLVSPWVSMQEDLNLPQHCLDAKHQYNSLSAKYGQLPCWSLLHNVPPTQIPFIDPLEVPEDQFNGLSGLVEHGFVIWGEVECLQAGHRRLCKRCMELYHPRIEVYEQVSGIYCQPIWNSAWMGNVRKPRIMEWFAKPIEKLTMVVGWGEQDDKLWRAFEGCNMLSVACTTKLMKGELELESEEIECIERITRDQSERGHRHSWEELDKYSQHFRRRQDFMQRKRQWCMRNWERPDLKPASFLLFFHHLIAIP</sequence>
<protein>
    <submittedName>
        <fullName evidence="1">Uncharacterized protein</fullName>
    </submittedName>
</protein>
<dbReference type="InterPro" id="IPR029058">
    <property type="entry name" value="AB_hydrolase_fold"/>
</dbReference>